<dbReference type="AlphaFoldDB" id="A0A381XP26"/>
<reference evidence="1" key="1">
    <citation type="submission" date="2018-05" db="EMBL/GenBank/DDBJ databases">
        <authorList>
            <person name="Lanie J.A."/>
            <person name="Ng W.-L."/>
            <person name="Kazmierczak K.M."/>
            <person name="Andrzejewski T.M."/>
            <person name="Davidsen T.M."/>
            <person name="Wayne K.J."/>
            <person name="Tettelin H."/>
            <person name="Glass J.I."/>
            <person name="Rusch D."/>
            <person name="Podicherti R."/>
            <person name="Tsui H.-C.T."/>
            <person name="Winkler M.E."/>
        </authorList>
    </citation>
    <scope>NUCLEOTIDE SEQUENCE</scope>
</reference>
<name>A0A381XP26_9ZZZZ</name>
<feature type="non-terminal residue" evidence="1">
    <location>
        <position position="1"/>
    </location>
</feature>
<gene>
    <name evidence="1" type="ORF">METZ01_LOCUS118831</name>
</gene>
<accession>A0A381XP26</accession>
<proteinExistence type="predicted"/>
<evidence type="ECO:0000313" key="1">
    <source>
        <dbReference type="EMBL" id="SVA65977.1"/>
    </source>
</evidence>
<feature type="non-terminal residue" evidence="1">
    <location>
        <position position="26"/>
    </location>
</feature>
<sequence>MIENYNPIDIAKKYNENKATCLSVLT</sequence>
<dbReference type="EMBL" id="UINC01015717">
    <property type="protein sequence ID" value="SVA65977.1"/>
    <property type="molecule type" value="Genomic_DNA"/>
</dbReference>
<organism evidence="1">
    <name type="scientific">marine metagenome</name>
    <dbReference type="NCBI Taxonomy" id="408172"/>
    <lineage>
        <taxon>unclassified sequences</taxon>
        <taxon>metagenomes</taxon>
        <taxon>ecological metagenomes</taxon>
    </lineage>
</organism>
<protein>
    <submittedName>
        <fullName evidence="1">Uncharacterized protein</fullName>
    </submittedName>
</protein>